<evidence type="ECO:0000313" key="3">
    <source>
        <dbReference type="EMBL" id="AXR06241.1"/>
    </source>
</evidence>
<dbReference type="EMBL" id="CP031769">
    <property type="protein sequence ID" value="AXR06241.1"/>
    <property type="molecule type" value="Genomic_DNA"/>
</dbReference>
<dbReference type="GO" id="GO:0003677">
    <property type="term" value="F:DNA binding"/>
    <property type="evidence" value="ECO:0007669"/>
    <property type="project" value="UniProtKB-KW"/>
</dbReference>
<dbReference type="Gene3D" id="1.10.1660.10">
    <property type="match status" value="1"/>
</dbReference>
<sequence>MNVAEFSKRVGLNPHTVRYYDKLGLLDKVQRLANGHRYFTPKDVAWVAFIQRLKATGMPLEDILTYATLRKAGAPTLAARHQLLCDHATQVERKLVEQQGHLHQLKEKIGLYQSALCGEVNLD</sequence>
<dbReference type="InterPro" id="IPR000551">
    <property type="entry name" value="MerR-type_HTH_dom"/>
</dbReference>
<dbReference type="RefSeq" id="WP_117316258.1">
    <property type="nucleotide sequence ID" value="NZ_CP031769.1"/>
</dbReference>
<evidence type="ECO:0000313" key="4">
    <source>
        <dbReference type="Proteomes" id="UP000262073"/>
    </source>
</evidence>
<dbReference type="PRINTS" id="PR00040">
    <property type="entry name" value="HTHMERR"/>
</dbReference>
<dbReference type="SUPFAM" id="SSF46955">
    <property type="entry name" value="Putative DNA-binding domain"/>
    <property type="match status" value="1"/>
</dbReference>
<dbReference type="AlphaFoldDB" id="A0A346NL34"/>
<dbReference type="InterPro" id="IPR009061">
    <property type="entry name" value="DNA-bd_dom_put_sf"/>
</dbReference>
<gene>
    <name evidence="3" type="ORF">D0Y50_07605</name>
</gene>
<dbReference type="Proteomes" id="UP000262073">
    <property type="component" value="Chromosome"/>
</dbReference>
<dbReference type="CDD" id="cd01109">
    <property type="entry name" value="HTH_YyaN"/>
    <property type="match status" value="1"/>
</dbReference>
<dbReference type="KEGG" id="salm:D0Y50_07605"/>
<name>A0A346NL34_9ALTE</name>
<dbReference type="PROSITE" id="PS50937">
    <property type="entry name" value="HTH_MERR_2"/>
    <property type="match status" value="1"/>
</dbReference>
<dbReference type="Pfam" id="PF13411">
    <property type="entry name" value="MerR_1"/>
    <property type="match status" value="1"/>
</dbReference>
<evidence type="ECO:0000259" key="2">
    <source>
        <dbReference type="PROSITE" id="PS50937"/>
    </source>
</evidence>
<proteinExistence type="predicted"/>
<dbReference type="OrthoDB" id="9808480at2"/>
<keyword evidence="4" id="KW-1185">Reference proteome</keyword>
<dbReference type="PROSITE" id="PS00552">
    <property type="entry name" value="HTH_MERR_1"/>
    <property type="match status" value="1"/>
</dbReference>
<keyword evidence="1" id="KW-0238">DNA-binding</keyword>
<dbReference type="InterPro" id="IPR047057">
    <property type="entry name" value="MerR_fam"/>
</dbReference>
<feature type="domain" description="HTH merR-type" evidence="2">
    <location>
        <begin position="1"/>
        <end position="69"/>
    </location>
</feature>
<dbReference type="GO" id="GO:0003700">
    <property type="term" value="F:DNA-binding transcription factor activity"/>
    <property type="evidence" value="ECO:0007669"/>
    <property type="project" value="InterPro"/>
</dbReference>
<reference evidence="3 4" key="1">
    <citation type="submission" date="2018-08" db="EMBL/GenBank/DDBJ databases">
        <title>Salinimonas sediminis sp. nov., a piezophilic bacterium isolated from a deep-sea sediment sample from the New Britain Trench.</title>
        <authorList>
            <person name="Cao J."/>
        </authorList>
    </citation>
    <scope>NUCLEOTIDE SEQUENCE [LARGE SCALE GENOMIC DNA]</scope>
    <source>
        <strain evidence="3 4">N102</strain>
    </source>
</reference>
<dbReference type="SMART" id="SM00422">
    <property type="entry name" value="HTH_MERR"/>
    <property type="match status" value="1"/>
</dbReference>
<organism evidence="3 4">
    <name type="scientific">Salinimonas sediminis</name>
    <dbReference type="NCBI Taxonomy" id="2303538"/>
    <lineage>
        <taxon>Bacteria</taxon>
        <taxon>Pseudomonadati</taxon>
        <taxon>Pseudomonadota</taxon>
        <taxon>Gammaproteobacteria</taxon>
        <taxon>Alteromonadales</taxon>
        <taxon>Alteromonadaceae</taxon>
        <taxon>Alteromonas/Salinimonas group</taxon>
        <taxon>Salinimonas</taxon>
    </lineage>
</organism>
<dbReference type="PANTHER" id="PTHR30204">
    <property type="entry name" value="REDOX-CYCLING DRUG-SENSING TRANSCRIPTIONAL ACTIVATOR SOXR"/>
    <property type="match status" value="1"/>
</dbReference>
<dbReference type="PANTHER" id="PTHR30204:SF98">
    <property type="entry name" value="HTH-TYPE TRANSCRIPTIONAL REGULATOR ADHR"/>
    <property type="match status" value="1"/>
</dbReference>
<accession>A0A346NL34</accession>
<protein>
    <submittedName>
        <fullName evidence="3">MerR family transcriptional regulator</fullName>
    </submittedName>
</protein>
<evidence type="ECO:0000256" key="1">
    <source>
        <dbReference type="ARBA" id="ARBA00023125"/>
    </source>
</evidence>